<reference evidence="8" key="1">
    <citation type="submission" date="2022-08" db="EMBL/GenBank/DDBJ databases">
        <title>A Global Phylogenomic Analysis of the Shiitake Genus Lentinula.</title>
        <authorList>
            <consortium name="DOE Joint Genome Institute"/>
            <person name="Sierra-Patev S."/>
            <person name="Min B."/>
            <person name="Naranjo-Ortiz M."/>
            <person name="Looney B."/>
            <person name="Konkel Z."/>
            <person name="Slot J.C."/>
            <person name="Sakamoto Y."/>
            <person name="Steenwyk J.L."/>
            <person name="Rokas A."/>
            <person name="Carro J."/>
            <person name="Camarero S."/>
            <person name="Ferreira P."/>
            <person name="Molpeceres G."/>
            <person name="Ruiz-Duenas F.J."/>
            <person name="Serrano A."/>
            <person name="Henrissat B."/>
            <person name="Drula E."/>
            <person name="Hughes K.W."/>
            <person name="Mata J.L."/>
            <person name="Ishikawa N.K."/>
            <person name="Vargas-Isla R."/>
            <person name="Ushijima S."/>
            <person name="Smith C.A."/>
            <person name="Ahrendt S."/>
            <person name="Andreopoulos W."/>
            <person name="He G."/>
            <person name="Labutti K."/>
            <person name="Lipzen A."/>
            <person name="Ng V."/>
            <person name="Riley R."/>
            <person name="Sandor L."/>
            <person name="Barry K."/>
            <person name="Martinez A.T."/>
            <person name="Xiao Y."/>
            <person name="Gibbons J.G."/>
            <person name="Terashima K."/>
            <person name="Grigoriev I.V."/>
            <person name="Hibbett D.S."/>
        </authorList>
    </citation>
    <scope>NUCLEOTIDE SEQUENCE</scope>
    <source>
        <strain evidence="8">JLM2183</strain>
    </source>
</reference>
<evidence type="ECO:0000313" key="9">
    <source>
        <dbReference type="Proteomes" id="UP001150266"/>
    </source>
</evidence>
<dbReference type="InterPro" id="IPR051575">
    <property type="entry name" value="Myb-like_DNA-bd"/>
</dbReference>
<dbReference type="GO" id="GO:0019185">
    <property type="term" value="C:snRNA-activating protein complex"/>
    <property type="evidence" value="ECO:0007669"/>
    <property type="project" value="TreeGrafter"/>
</dbReference>
<dbReference type="SUPFAM" id="SSF46689">
    <property type="entry name" value="Homeodomain-like"/>
    <property type="match status" value="3"/>
</dbReference>
<evidence type="ECO:0000259" key="6">
    <source>
        <dbReference type="PROSITE" id="PS50090"/>
    </source>
</evidence>
<feature type="non-terminal residue" evidence="8">
    <location>
        <position position="1"/>
    </location>
</feature>
<accession>A0A9W9DJD4</accession>
<comment type="caution">
    <text evidence="8">The sequence shown here is derived from an EMBL/GenBank/DDBJ whole genome shotgun (WGS) entry which is preliminary data.</text>
</comment>
<proteinExistence type="predicted"/>
<evidence type="ECO:0000256" key="1">
    <source>
        <dbReference type="ARBA" id="ARBA00023015"/>
    </source>
</evidence>
<feature type="domain" description="HTH myb-type" evidence="7">
    <location>
        <begin position="183"/>
        <end position="240"/>
    </location>
</feature>
<protein>
    <submittedName>
        <fullName evidence="8">Uncharacterized protein</fullName>
    </submittedName>
</protein>
<feature type="domain" description="Myb-like" evidence="6">
    <location>
        <begin position="77"/>
        <end position="129"/>
    </location>
</feature>
<dbReference type="GO" id="GO:0001006">
    <property type="term" value="F:RNA polymerase III type 3 promoter sequence-specific DNA binding"/>
    <property type="evidence" value="ECO:0007669"/>
    <property type="project" value="TreeGrafter"/>
</dbReference>
<keyword evidence="9" id="KW-1185">Reference proteome</keyword>
<dbReference type="InterPro" id="IPR001005">
    <property type="entry name" value="SANT/Myb"/>
</dbReference>
<feature type="domain" description="Myb-like" evidence="6">
    <location>
        <begin position="274"/>
        <end position="320"/>
    </location>
</feature>
<dbReference type="Pfam" id="PF13921">
    <property type="entry name" value="Myb_DNA-bind_6"/>
    <property type="match status" value="1"/>
</dbReference>
<evidence type="ECO:0000313" key="8">
    <source>
        <dbReference type="EMBL" id="KAJ4472241.1"/>
    </source>
</evidence>
<dbReference type="CDD" id="cd00167">
    <property type="entry name" value="SANT"/>
    <property type="match status" value="3"/>
</dbReference>
<dbReference type="InterPro" id="IPR017930">
    <property type="entry name" value="Myb_dom"/>
</dbReference>
<feature type="domain" description="Myb-like" evidence="6">
    <location>
        <begin position="130"/>
        <end position="182"/>
    </location>
</feature>
<dbReference type="PANTHER" id="PTHR46621">
    <property type="entry name" value="SNRNA-ACTIVATING PROTEIN COMPLEX SUBUNIT 4"/>
    <property type="match status" value="1"/>
</dbReference>
<feature type="compositionally biased region" description="Basic residues" evidence="5">
    <location>
        <begin position="238"/>
        <end position="247"/>
    </location>
</feature>
<dbReference type="Proteomes" id="UP001150266">
    <property type="component" value="Unassembled WGS sequence"/>
</dbReference>
<evidence type="ECO:0000256" key="5">
    <source>
        <dbReference type="SAM" id="MobiDB-lite"/>
    </source>
</evidence>
<dbReference type="PROSITE" id="PS51294">
    <property type="entry name" value="HTH_MYB"/>
    <property type="match status" value="2"/>
</dbReference>
<evidence type="ECO:0000259" key="7">
    <source>
        <dbReference type="PROSITE" id="PS51294"/>
    </source>
</evidence>
<feature type="domain" description="Myb-like" evidence="6">
    <location>
        <begin position="183"/>
        <end position="230"/>
    </location>
</feature>
<dbReference type="Gene3D" id="1.10.10.60">
    <property type="entry name" value="Homeodomain-like"/>
    <property type="match status" value="5"/>
</dbReference>
<keyword evidence="2" id="KW-0238">DNA-binding</keyword>
<feature type="region of interest" description="Disordered" evidence="5">
    <location>
        <begin position="237"/>
        <end position="280"/>
    </location>
</feature>
<dbReference type="InterPro" id="IPR009057">
    <property type="entry name" value="Homeodomain-like_sf"/>
</dbReference>
<dbReference type="GO" id="GO:0042796">
    <property type="term" value="P:snRNA transcription by RNA polymerase III"/>
    <property type="evidence" value="ECO:0007669"/>
    <property type="project" value="TreeGrafter"/>
</dbReference>
<feature type="domain" description="HTH myb-type" evidence="7">
    <location>
        <begin position="272"/>
        <end position="305"/>
    </location>
</feature>
<keyword evidence="1" id="KW-0805">Transcription regulation</keyword>
<organism evidence="8 9">
    <name type="scientific">Lentinula aciculospora</name>
    <dbReference type="NCBI Taxonomy" id="153920"/>
    <lineage>
        <taxon>Eukaryota</taxon>
        <taxon>Fungi</taxon>
        <taxon>Dikarya</taxon>
        <taxon>Basidiomycota</taxon>
        <taxon>Agaricomycotina</taxon>
        <taxon>Agaricomycetes</taxon>
        <taxon>Agaricomycetidae</taxon>
        <taxon>Agaricales</taxon>
        <taxon>Marasmiineae</taxon>
        <taxon>Omphalotaceae</taxon>
        <taxon>Lentinula</taxon>
    </lineage>
</organism>
<dbReference type="OrthoDB" id="2143914at2759"/>
<evidence type="ECO:0000256" key="2">
    <source>
        <dbReference type="ARBA" id="ARBA00023125"/>
    </source>
</evidence>
<dbReference type="EMBL" id="JAOTPV010000021">
    <property type="protein sequence ID" value="KAJ4472241.1"/>
    <property type="molecule type" value="Genomic_DNA"/>
</dbReference>
<dbReference type="GO" id="GO:0042795">
    <property type="term" value="P:snRNA transcription by RNA polymerase II"/>
    <property type="evidence" value="ECO:0007669"/>
    <property type="project" value="TreeGrafter"/>
</dbReference>
<evidence type="ECO:0000256" key="4">
    <source>
        <dbReference type="ARBA" id="ARBA00023242"/>
    </source>
</evidence>
<sequence>VKPKELDTLTEAVIAEFRRLSVLEGRGRRVTVGSDVIDLTADVDKLNWKTIAEKVSDVSYFARSDRECKTRWLGYHRPGICHDDWTPDELKRLKEIVEEQEKDEEYELDWVEVAQALSTNRTPIDCMRKGIKKVKHTWTPEADRRLLEAVQAYGIENWALVALHVSPTVASFQCQMRYNRSLDPSLNKSPWTSAENERLKKITSVLGTSNWPEIARHMPGRTNEMCREKYIEGDKIKSKVRGKGKAKSKTDNNNNHENSEQETEGEETAGVITRSDWTQEEDDELVRMVGEMGNKWQKISTSMGGVHTNVQVNLPFFSISISQCFSDIVSAQIQQT</sequence>
<dbReference type="Pfam" id="PF00249">
    <property type="entry name" value="Myb_DNA-binding"/>
    <property type="match status" value="1"/>
</dbReference>
<dbReference type="PANTHER" id="PTHR46621:SF1">
    <property type="entry name" value="SNRNA-ACTIVATING PROTEIN COMPLEX SUBUNIT 4"/>
    <property type="match status" value="1"/>
</dbReference>
<dbReference type="SMART" id="SM00717">
    <property type="entry name" value="SANT"/>
    <property type="match status" value="5"/>
</dbReference>
<feature type="domain" description="Myb-like" evidence="6">
    <location>
        <begin position="36"/>
        <end position="76"/>
    </location>
</feature>
<name>A0A9W9DJD4_9AGAR</name>
<dbReference type="AlphaFoldDB" id="A0A9W9DJD4"/>
<dbReference type="PROSITE" id="PS50090">
    <property type="entry name" value="MYB_LIKE"/>
    <property type="match status" value="5"/>
</dbReference>
<evidence type="ECO:0000256" key="3">
    <source>
        <dbReference type="ARBA" id="ARBA00023163"/>
    </source>
</evidence>
<keyword evidence="4" id="KW-0539">Nucleus</keyword>
<gene>
    <name evidence="8" type="ORF">J3R30DRAFT_3298594</name>
</gene>
<keyword evidence="3" id="KW-0804">Transcription</keyword>
<dbReference type="GO" id="GO:0000978">
    <property type="term" value="F:RNA polymerase II cis-regulatory region sequence-specific DNA binding"/>
    <property type="evidence" value="ECO:0007669"/>
    <property type="project" value="TreeGrafter"/>
</dbReference>